<dbReference type="Proteomes" id="UP000095287">
    <property type="component" value="Unplaced"/>
</dbReference>
<dbReference type="PROSITE" id="PS00028">
    <property type="entry name" value="ZINC_FINGER_C2H2_1"/>
    <property type="match status" value="1"/>
</dbReference>
<sequence length="385" mass="44909">MVCSTVPSGSGHSAEAEALVYNFVKRKKPHLLLEMFGKERCQELEKRDHIYDRNSLLSMLEAIKGDLSVTKEDAPEAGEQKNHLPVKTEIKEASLANGDVPKRRTMKITPELAVFNYFHERQQEGALELLFDEKTRKNYDKKVDVMGIWMPSVRRVYAHYRFNELKKEHRKTMEIWNCELCKKEIKSHGRGLYLLYHIGIHEDIPCPCLIEGCDATLRSPPPLLSHLKKTHVLPVASLNSRQYYALKKAERQFCKRAETFRDKYFPPEAFIGFNDCKRRNMARDLEDPECKQCDKIVSNETARRRHVADHLKLGYNCVFDGCNYKAEPSCLSSHFLHKHSKKVGDLNEAQLFKYKQMKLNFAEIMKKEVPNYFSYKTELPEEELF</sequence>
<dbReference type="SMART" id="SM00355">
    <property type="entry name" value="ZnF_C2H2"/>
    <property type="match status" value="4"/>
</dbReference>
<evidence type="ECO:0000259" key="1">
    <source>
        <dbReference type="PROSITE" id="PS00028"/>
    </source>
</evidence>
<proteinExistence type="predicted"/>
<evidence type="ECO:0000313" key="3">
    <source>
        <dbReference type="WBParaSite" id="L893_g2581.t1"/>
    </source>
</evidence>
<reference evidence="3" key="1">
    <citation type="submission" date="2016-11" db="UniProtKB">
        <authorList>
            <consortium name="WormBaseParasite"/>
        </authorList>
    </citation>
    <scope>IDENTIFICATION</scope>
</reference>
<feature type="domain" description="C2H2-type" evidence="1">
    <location>
        <begin position="290"/>
        <end position="310"/>
    </location>
</feature>
<dbReference type="AlphaFoldDB" id="A0A1I7ZG00"/>
<keyword evidence="2" id="KW-1185">Reference proteome</keyword>
<evidence type="ECO:0000313" key="2">
    <source>
        <dbReference type="Proteomes" id="UP000095287"/>
    </source>
</evidence>
<accession>A0A1I7ZG00</accession>
<organism evidence="2 3">
    <name type="scientific">Steinernema glaseri</name>
    <dbReference type="NCBI Taxonomy" id="37863"/>
    <lineage>
        <taxon>Eukaryota</taxon>
        <taxon>Metazoa</taxon>
        <taxon>Ecdysozoa</taxon>
        <taxon>Nematoda</taxon>
        <taxon>Chromadorea</taxon>
        <taxon>Rhabditida</taxon>
        <taxon>Tylenchina</taxon>
        <taxon>Panagrolaimomorpha</taxon>
        <taxon>Strongyloidoidea</taxon>
        <taxon>Steinernematidae</taxon>
        <taxon>Steinernema</taxon>
    </lineage>
</organism>
<name>A0A1I7ZG00_9BILA</name>
<dbReference type="InterPro" id="IPR013087">
    <property type="entry name" value="Znf_C2H2_type"/>
</dbReference>
<protein>
    <submittedName>
        <fullName evidence="3">C2H2-type domain-containing protein</fullName>
    </submittedName>
</protein>
<dbReference type="WBParaSite" id="L893_g2581.t1">
    <property type="protein sequence ID" value="L893_g2581.t1"/>
    <property type="gene ID" value="L893_g2581"/>
</dbReference>